<reference evidence="3 4" key="1">
    <citation type="submission" date="2024-10" db="EMBL/GenBank/DDBJ databases">
        <title>The Natural Products Discovery Center: Release of the First 8490 Sequenced Strains for Exploring Actinobacteria Biosynthetic Diversity.</title>
        <authorList>
            <person name="Kalkreuter E."/>
            <person name="Kautsar S.A."/>
            <person name="Yang D."/>
            <person name="Bader C.D."/>
            <person name="Teijaro C.N."/>
            <person name="Fluegel L."/>
            <person name="Davis C.M."/>
            <person name="Simpson J.R."/>
            <person name="Lauterbach L."/>
            <person name="Steele A.D."/>
            <person name="Gui C."/>
            <person name="Meng S."/>
            <person name="Li G."/>
            <person name="Viehrig K."/>
            <person name="Ye F."/>
            <person name="Su P."/>
            <person name="Kiefer A.F."/>
            <person name="Nichols A."/>
            <person name="Cepeda A.J."/>
            <person name="Yan W."/>
            <person name="Fan B."/>
            <person name="Jiang Y."/>
            <person name="Adhikari A."/>
            <person name="Zheng C.-J."/>
            <person name="Schuster L."/>
            <person name="Cowan T.M."/>
            <person name="Smanski M.J."/>
            <person name="Chevrette M.G."/>
            <person name="De Carvalho L.P.S."/>
            <person name="Shen B."/>
        </authorList>
    </citation>
    <scope>NUCLEOTIDE SEQUENCE [LARGE SCALE GENOMIC DNA]</scope>
    <source>
        <strain evidence="3 4">NPDC017990</strain>
    </source>
</reference>
<feature type="region of interest" description="Disordered" evidence="1">
    <location>
        <begin position="104"/>
        <end position="133"/>
    </location>
</feature>
<gene>
    <name evidence="3" type="ORF">ACH4F9_23070</name>
</gene>
<organism evidence="3 4">
    <name type="scientific">Streptomyces longisporoflavus</name>
    <dbReference type="NCBI Taxonomy" id="28044"/>
    <lineage>
        <taxon>Bacteria</taxon>
        <taxon>Bacillati</taxon>
        <taxon>Actinomycetota</taxon>
        <taxon>Actinomycetes</taxon>
        <taxon>Kitasatosporales</taxon>
        <taxon>Streptomycetaceae</taxon>
        <taxon>Streptomyces</taxon>
    </lineage>
</organism>
<evidence type="ECO:0000313" key="3">
    <source>
        <dbReference type="EMBL" id="MFH8547894.1"/>
    </source>
</evidence>
<keyword evidence="4" id="KW-1185">Reference proteome</keyword>
<evidence type="ECO:0000256" key="2">
    <source>
        <dbReference type="SAM" id="SignalP"/>
    </source>
</evidence>
<evidence type="ECO:0000313" key="4">
    <source>
        <dbReference type="Proteomes" id="UP001610818"/>
    </source>
</evidence>
<feature type="signal peptide" evidence="2">
    <location>
        <begin position="1"/>
        <end position="28"/>
    </location>
</feature>
<comment type="caution">
    <text evidence="3">The sequence shown here is derived from an EMBL/GenBank/DDBJ whole genome shotgun (WGS) entry which is preliminary data.</text>
</comment>
<accession>A0ABW7QTR9</accession>
<proteinExistence type="predicted"/>
<feature type="chain" id="PRO_5045695285" description="Secreted protein" evidence="2">
    <location>
        <begin position="29"/>
        <end position="195"/>
    </location>
</feature>
<sequence>MRALPVRRIATSVLCVSLLIGTAGPVVAAESDTPRGDTGDTVRAPAPGADELLAQVNSIGESGVLAPVTDLLSAVLKVEKGELPAEDAMKLADPAKEAIAEAATQMPANSTAPKTPAPPEAKTLEDPDNDVEGLQTSLDSLLKSADGGGEQGSLLGAVQPVLGSLLGVVTGLLGGTAPAAQPAAGSPAQQTPALS</sequence>
<dbReference type="EMBL" id="JBIRGQ010000004">
    <property type="protein sequence ID" value="MFH8547894.1"/>
    <property type="molecule type" value="Genomic_DNA"/>
</dbReference>
<protein>
    <recommendedName>
        <fullName evidence="5">Secreted protein</fullName>
    </recommendedName>
</protein>
<evidence type="ECO:0000256" key="1">
    <source>
        <dbReference type="SAM" id="MobiDB-lite"/>
    </source>
</evidence>
<evidence type="ECO:0008006" key="5">
    <source>
        <dbReference type="Google" id="ProtNLM"/>
    </source>
</evidence>
<dbReference type="RefSeq" id="WP_397714247.1">
    <property type="nucleotide sequence ID" value="NZ_JBIRGN010000004.1"/>
</dbReference>
<name>A0ABW7QTR9_9ACTN</name>
<dbReference type="Proteomes" id="UP001610818">
    <property type="component" value="Unassembled WGS sequence"/>
</dbReference>
<keyword evidence="2" id="KW-0732">Signal</keyword>